<name>A0ABR1NC66_9PEZI</name>
<proteinExistence type="predicted"/>
<evidence type="ECO:0000256" key="1">
    <source>
        <dbReference type="SAM" id="SignalP"/>
    </source>
</evidence>
<keyword evidence="3" id="KW-1185">Reference proteome</keyword>
<sequence length="87" mass="9827">MFLCFLFFSLTAFLGFDFLLIEAFPGMAGGQRACHSEHQFFVLALPHLASSISCRWDKHLVSRHIHESADKSVRGACIGRHFDWGAE</sequence>
<protein>
    <recommendedName>
        <fullName evidence="4">Secreted protein</fullName>
    </recommendedName>
</protein>
<organism evidence="2 3">
    <name type="scientific">Phyllosticta paracitricarpa</name>
    <dbReference type="NCBI Taxonomy" id="2016321"/>
    <lineage>
        <taxon>Eukaryota</taxon>
        <taxon>Fungi</taxon>
        <taxon>Dikarya</taxon>
        <taxon>Ascomycota</taxon>
        <taxon>Pezizomycotina</taxon>
        <taxon>Dothideomycetes</taxon>
        <taxon>Dothideomycetes incertae sedis</taxon>
        <taxon>Botryosphaeriales</taxon>
        <taxon>Phyllostictaceae</taxon>
        <taxon>Phyllosticta</taxon>
    </lineage>
</organism>
<gene>
    <name evidence="2" type="ORF">JOL62DRAFT_440613</name>
</gene>
<feature type="chain" id="PRO_5045869792" description="Secreted protein" evidence="1">
    <location>
        <begin position="24"/>
        <end position="87"/>
    </location>
</feature>
<keyword evidence="1" id="KW-0732">Signal</keyword>
<evidence type="ECO:0000313" key="2">
    <source>
        <dbReference type="EMBL" id="KAK7612773.1"/>
    </source>
</evidence>
<accession>A0ABR1NC66</accession>
<dbReference type="EMBL" id="JBBPBF010000009">
    <property type="protein sequence ID" value="KAK7612773.1"/>
    <property type="molecule type" value="Genomic_DNA"/>
</dbReference>
<evidence type="ECO:0008006" key="4">
    <source>
        <dbReference type="Google" id="ProtNLM"/>
    </source>
</evidence>
<comment type="caution">
    <text evidence="2">The sequence shown here is derived from an EMBL/GenBank/DDBJ whole genome shotgun (WGS) entry which is preliminary data.</text>
</comment>
<reference evidence="2 3" key="1">
    <citation type="submission" date="2024-04" db="EMBL/GenBank/DDBJ databases">
        <title>Phyllosticta paracitricarpa is synonymous to the EU quarantine fungus P. citricarpa based on phylogenomic analyses.</title>
        <authorList>
            <consortium name="Lawrence Berkeley National Laboratory"/>
            <person name="Van ingen-buijs V.A."/>
            <person name="Van westerhoven A.C."/>
            <person name="Haridas S."/>
            <person name="Skiadas P."/>
            <person name="Martin F."/>
            <person name="Groenewald J.Z."/>
            <person name="Crous P.W."/>
            <person name="Seidl M.F."/>
        </authorList>
    </citation>
    <scope>NUCLEOTIDE SEQUENCE [LARGE SCALE GENOMIC DNA]</scope>
    <source>
        <strain evidence="2 3">CBS 141358</strain>
    </source>
</reference>
<feature type="signal peptide" evidence="1">
    <location>
        <begin position="1"/>
        <end position="23"/>
    </location>
</feature>
<dbReference type="Proteomes" id="UP001367316">
    <property type="component" value="Unassembled WGS sequence"/>
</dbReference>
<evidence type="ECO:0000313" key="3">
    <source>
        <dbReference type="Proteomes" id="UP001367316"/>
    </source>
</evidence>